<evidence type="ECO:0000256" key="2">
    <source>
        <dbReference type="ARBA" id="ARBA00022649"/>
    </source>
</evidence>
<dbReference type="Gene3D" id="3.40.50.1010">
    <property type="entry name" value="5'-nuclease"/>
    <property type="match status" value="1"/>
</dbReference>
<dbReference type="InterPro" id="IPR050556">
    <property type="entry name" value="Type_II_TA_system_RNase"/>
</dbReference>
<evidence type="ECO:0000313" key="10">
    <source>
        <dbReference type="Proteomes" id="UP000000812"/>
    </source>
</evidence>
<organism evidence="9 10">
    <name type="scientific">Xylella fastidiosa (strain 9a5c)</name>
    <dbReference type="NCBI Taxonomy" id="160492"/>
    <lineage>
        <taxon>Bacteria</taxon>
        <taxon>Pseudomonadati</taxon>
        <taxon>Pseudomonadota</taxon>
        <taxon>Gammaproteobacteria</taxon>
        <taxon>Lysobacterales</taxon>
        <taxon>Lysobacteraceae</taxon>
        <taxon>Xylella</taxon>
    </lineage>
</organism>
<feature type="domain" description="PIN" evidence="8">
    <location>
        <begin position="16"/>
        <end position="130"/>
    </location>
</feature>
<dbReference type="eggNOG" id="COG1487">
    <property type="taxonomic scope" value="Bacteria"/>
</dbReference>
<comment type="similarity">
    <text evidence="7">Belongs to the PINc/VapC protein family.</text>
</comment>
<dbReference type="AlphaFoldDB" id="Q9PGK7"/>
<evidence type="ECO:0000259" key="8">
    <source>
        <dbReference type="Pfam" id="PF01850"/>
    </source>
</evidence>
<evidence type="ECO:0000256" key="7">
    <source>
        <dbReference type="ARBA" id="ARBA00038093"/>
    </source>
</evidence>
<dbReference type="STRING" id="160492.XF_0291"/>
<keyword evidence="2" id="KW-1277">Toxin-antitoxin system</keyword>
<dbReference type="PANTHER" id="PTHR33653">
    <property type="entry name" value="RIBONUCLEASE VAPC2"/>
    <property type="match status" value="1"/>
</dbReference>
<dbReference type="InterPro" id="IPR002716">
    <property type="entry name" value="PIN_dom"/>
</dbReference>
<dbReference type="EMBL" id="AE003849">
    <property type="protein sequence ID" value="AAF83104.1"/>
    <property type="molecule type" value="Genomic_DNA"/>
</dbReference>
<evidence type="ECO:0000313" key="9">
    <source>
        <dbReference type="EMBL" id="AAF83104.1"/>
    </source>
</evidence>
<protein>
    <recommendedName>
        <fullName evidence="8">PIN domain-containing protein</fullName>
    </recommendedName>
</protein>
<keyword evidence="3" id="KW-0540">Nuclease</keyword>
<comment type="cofactor">
    <cofactor evidence="1">
        <name>Mg(2+)</name>
        <dbReference type="ChEBI" id="CHEBI:18420"/>
    </cofactor>
</comment>
<sequence>MPSRRRRTSNETVIAVDFPVLVELLTDRPQADAVEAALRQCLVSGRVVVCDVVLAEMSAVLRGGAEVLGVLEEMGVHFDPLEAKSALRAGEMYRRYRQRNATESDMKYFLVGAHALLQCDGLMTWNDAFYRDYFKGMKLIVPGA</sequence>
<evidence type="ECO:0000256" key="1">
    <source>
        <dbReference type="ARBA" id="ARBA00001946"/>
    </source>
</evidence>
<dbReference type="KEGG" id="xfa:XF_0291"/>
<dbReference type="SUPFAM" id="SSF88723">
    <property type="entry name" value="PIN domain-like"/>
    <property type="match status" value="1"/>
</dbReference>
<evidence type="ECO:0000256" key="3">
    <source>
        <dbReference type="ARBA" id="ARBA00022722"/>
    </source>
</evidence>
<evidence type="ECO:0000256" key="4">
    <source>
        <dbReference type="ARBA" id="ARBA00022723"/>
    </source>
</evidence>
<dbReference type="GO" id="GO:0004518">
    <property type="term" value="F:nuclease activity"/>
    <property type="evidence" value="ECO:0007669"/>
    <property type="project" value="UniProtKB-KW"/>
</dbReference>
<dbReference type="GO" id="GO:0046872">
    <property type="term" value="F:metal ion binding"/>
    <property type="evidence" value="ECO:0007669"/>
    <property type="project" value="UniProtKB-KW"/>
</dbReference>
<gene>
    <name evidence="9" type="ordered locus">XF_0291</name>
</gene>
<dbReference type="InterPro" id="IPR029060">
    <property type="entry name" value="PIN-like_dom_sf"/>
</dbReference>
<keyword evidence="4" id="KW-0479">Metal-binding</keyword>
<dbReference type="Proteomes" id="UP000000812">
    <property type="component" value="Chromosome"/>
</dbReference>
<reference evidence="9 10" key="1">
    <citation type="journal article" date="2000" name="Nature">
        <title>The genome sequence of the plant pathogen Xylella fastidiosa.</title>
        <authorList>
            <person name="Simpson A.J."/>
            <person name="Reinach F.C."/>
            <person name="Arruda P."/>
            <person name="Abreu F.A."/>
            <person name="Acencio M."/>
            <person name="Alvarenga R."/>
            <person name="Alves L.M."/>
            <person name="Araya J.E."/>
            <person name="Baia G.S."/>
            <person name="Baptista C.S."/>
            <person name="Barros M.H."/>
            <person name="Bonaccorsi E.D."/>
            <person name="Bordin S."/>
            <person name="Bove J.M."/>
            <person name="Briones M.R."/>
            <person name="Bueno M.R."/>
            <person name="Camargo A.A."/>
            <person name="Camargo L.E."/>
            <person name="Carraro D.M."/>
            <person name="Carrer H."/>
            <person name="Colauto N.B."/>
            <person name="Colombo C."/>
            <person name="Costa F.F."/>
            <person name="Costa M.C."/>
            <person name="Costa-Neto C.M."/>
            <person name="Coutinho L.L."/>
            <person name="Cristofani M."/>
            <person name="Dias-Neto E."/>
            <person name="Docena C."/>
            <person name="El-Dorry H."/>
            <person name="Facincani A.P."/>
            <person name="Ferreira A.J."/>
            <person name="Ferreira V.C."/>
            <person name="Ferro J.A."/>
            <person name="Fraga J.S."/>
            <person name="Franca S.C."/>
            <person name="Franco M.C."/>
            <person name="Frohme M."/>
            <person name="Furlan L.R."/>
            <person name="Garnier M."/>
            <person name="Goldman G.H."/>
            <person name="Goldman M.H."/>
            <person name="Gomes S.L."/>
            <person name="Gruber A."/>
            <person name="Ho P.L."/>
            <person name="Hoheisel J.D."/>
            <person name="Junqueira M.L."/>
            <person name="Kemper E.L."/>
            <person name="Kitajima J.P."/>
            <person name="Krieger J.E."/>
            <person name="Kuramae E.E."/>
            <person name="Laigret F."/>
            <person name="Lambais M.R."/>
            <person name="Leite L.C."/>
            <person name="Lemos E.G."/>
            <person name="Lemos M.V."/>
            <person name="Lopes S.A."/>
            <person name="Lopes C.R."/>
            <person name="Machado J.A."/>
            <person name="Machado M.A."/>
            <person name="Madeira A.M."/>
            <person name="Madeira H.M."/>
            <person name="Marino C.L."/>
            <person name="Marques M.V."/>
            <person name="Martins E.A."/>
            <person name="Martins E.M."/>
            <person name="Matsukuma A.Y."/>
            <person name="Menck C.F."/>
            <person name="Miracca E.C."/>
            <person name="Miyaki C.Y."/>
            <person name="Monteriro-Vitorello C.B."/>
            <person name="Moon D.H."/>
            <person name="Nagai M.A."/>
            <person name="Nascimento A.L."/>
            <person name="Netto L.E."/>
            <person name="Nhani A.Jr."/>
            <person name="Nobrega F.G."/>
            <person name="Nunes L.R."/>
            <person name="Oliveira M.A."/>
            <person name="de Oliveira M.C."/>
            <person name="de Oliveira R.C."/>
            <person name="Palmieri D.A."/>
            <person name="Paris A."/>
            <person name="Peixoto B.R."/>
            <person name="Pereira G.A."/>
            <person name="Pereira H.A.Jr."/>
            <person name="Pesquero J.B."/>
            <person name="Quaggio R.B."/>
            <person name="Roberto P.G."/>
            <person name="Rodrigues V."/>
            <person name="de M Rosa A.J."/>
            <person name="de Rosa V.E.Jr."/>
            <person name="de Sa R.G."/>
            <person name="Santelli R.V."/>
            <person name="Sawasaki H.E."/>
            <person name="da Silva A.C."/>
            <person name="da Silva A.M."/>
            <person name="da Silva F.R."/>
            <person name="da Silva W.A.Jr."/>
            <person name="da Silveira J.F."/>
            <person name="Silvestri M.L."/>
            <person name="Siqueira W.J."/>
            <person name="de Souza A.A."/>
            <person name="de Souza A.P."/>
            <person name="Terenzi M.F."/>
            <person name="Truffi D."/>
            <person name="Tsai S.M."/>
            <person name="Tsuhako M.H."/>
            <person name="Vallada H."/>
            <person name="Van Sluys M.A."/>
            <person name="Verjovski-Almeida S."/>
            <person name="Vettore A.L."/>
            <person name="Zago M.A."/>
            <person name="Zatz M."/>
            <person name="Meidanis J."/>
            <person name="Setubal J.C."/>
        </authorList>
    </citation>
    <scope>NUCLEOTIDE SEQUENCE [LARGE SCALE GENOMIC DNA]</scope>
    <source>
        <strain evidence="9 10">9a5c</strain>
    </source>
</reference>
<keyword evidence="6" id="KW-0460">Magnesium</keyword>
<evidence type="ECO:0000256" key="5">
    <source>
        <dbReference type="ARBA" id="ARBA00022801"/>
    </source>
</evidence>
<dbReference type="PIR" id="H82824">
    <property type="entry name" value="H82824"/>
</dbReference>
<dbReference type="CDD" id="cd09854">
    <property type="entry name" value="PIN_VapC-like"/>
    <property type="match status" value="1"/>
</dbReference>
<keyword evidence="5" id="KW-0378">Hydrolase</keyword>
<evidence type="ECO:0000256" key="6">
    <source>
        <dbReference type="ARBA" id="ARBA00022842"/>
    </source>
</evidence>
<dbReference type="PANTHER" id="PTHR33653:SF1">
    <property type="entry name" value="RIBONUCLEASE VAPC2"/>
    <property type="match status" value="1"/>
</dbReference>
<name>Q9PGK7_XYLFA</name>
<dbReference type="GO" id="GO:0016787">
    <property type="term" value="F:hydrolase activity"/>
    <property type="evidence" value="ECO:0007669"/>
    <property type="project" value="UniProtKB-KW"/>
</dbReference>
<proteinExistence type="inferred from homology"/>
<dbReference type="HOGENOM" id="CLU_137728_0_0_6"/>
<accession>Q9PGK7</accession>
<dbReference type="Pfam" id="PF01850">
    <property type="entry name" value="PIN"/>
    <property type="match status" value="1"/>
</dbReference>